<feature type="region of interest" description="Disordered" evidence="2">
    <location>
        <begin position="316"/>
        <end position="343"/>
    </location>
</feature>
<feature type="coiled-coil region" evidence="1">
    <location>
        <begin position="29"/>
        <end position="84"/>
    </location>
</feature>
<keyword evidence="1" id="KW-0175">Coiled coil</keyword>
<dbReference type="OrthoDB" id="196566at2759"/>
<name>K0RWH1_THAOC</name>
<dbReference type="Proteomes" id="UP000266841">
    <property type="component" value="Unassembled WGS sequence"/>
</dbReference>
<feature type="compositionally biased region" description="Pro residues" evidence="2">
    <location>
        <begin position="322"/>
        <end position="331"/>
    </location>
</feature>
<dbReference type="Gene3D" id="1.20.5.4090">
    <property type="match status" value="1"/>
</dbReference>
<dbReference type="AlphaFoldDB" id="K0RWH1"/>
<reference evidence="3 4" key="1">
    <citation type="journal article" date="2012" name="Genome Biol.">
        <title>Genome and low-iron response of an oceanic diatom adapted to chronic iron limitation.</title>
        <authorList>
            <person name="Lommer M."/>
            <person name="Specht M."/>
            <person name="Roy A.S."/>
            <person name="Kraemer L."/>
            <person name="Andreson R."/>
            <person name="Gutowska M.A."/>
            <person name="Wolf J."/>
            <person name="Bergner S.V."/>
            <person name="Schilhabel M.B."/>
            <person name="Klostermeier U.C."/>
            <person name="Beiko R.G."/>
            <person name="Rosenstiel P."/>
            <person name="Hippler M."/>
            <person name="Laroche J."/>
        </authorList>
    </citation>
    <scope>NUCLEOTIDE SEQUENCE [LARGE SCALE GENOMIC DNA]</scope>
    <source>
        <strain evidence="3 4">CCMP1005</strain>
    </source>
</reference>
<protein>
    <submittedName>
        <fullName evidence="3">Uncharacterized protein</fullName>
    </submittedName>
</protein>
<dbReference type="EMBL" id="AGNL01028557">
    <property type="protein sequence ID" value="EJK57330.1"/>
    <property type="molecule type" value="Genomic_DNA"/>
</dbReference>
<evidence type="ECO:0000313" key="4">
    <source>
        <dbReference type="Proteomes" id="UP000266841"/>
    </source>
</evidence>
<comment type="caution">
    <text evidence="3">The sequence shown here is derived from an EMBL/GenBank/DDBJ whole genome shotgun (WGS) entry which is preliminary data.</text>
</comment>
<accession>K0RWH1</accession>
<organism evidence="3 4">
    <name type="scientific">Thalassiosira oceanica</name>
    <name type="common">Marine diatom</name>
    <dbReference type="NCBI Taxonomy" id="159749"/>
    <lineage>
        <taxon>Eukaryota</taxon>
        <taxon>Sar</taxon>
        <taxon>Stramenopiles</taxon>
        <taxon>Ochrophyta</taxon>
        <taxon>Bacillariophyta</taxon>
        <taxon>Coscinodiscophyceae</taxon>
        <taxon>Thalassiosirophycidae</taxon>
        <taxon>Thalassiosirales</taxon>
        <taxon>Thalassiosiraceae</taxon>
        <taxon>Thalassiosira</taxon>
    </lineage>
</organism>
<evidence type="ECO:0000256" key="1">
    <source>
        <dbReference type="SAM" id="Coils"/>
    </source>
</evidence>
<sequence>MRLIRCRQHDPDDCGGASTAQLIALVQSNRAVVDKVSRLEAQVDALQDENDGLKNEVSSLQRRCLETELRCEALEQSVEILKKDASWVYSAPEIPRIYWEEEEEYEDFEADQIDEAVKSMRVYCHQLRKGPAPGKVEVGPQLFDYPMSRHDILLPHWQELANALNLSRGSINLSIKMLHLDQSVMDILTPCMKNKLERFHLDGNDYTSSNMGIEFAISTVMTDQLSGFLGHLFIFKIAWIAAEIFFMPQKGCFGFVKSSVHLGQSDRGALVGFTSPSIEELIPTSAPRSDFDFLASFRIPQNGLIRAAHAEDLTPWQEDVPPDLPPPPPRRQGPQAGFCYGAN</sequence>
<proteinExistence type="predicted"/>
<keyword evidence="4" id="KW-1185">Reference proteome</keyword>
<gene>
    <name evidence="3" type="ORF">THAOC_22637</name>
</gene>
<evidence type="ECO:0000313" key="3">
    <source>
        <dbReference type="EMBL" id="EJK57330.1"/>
    </source>
</evidence>
<evidence type="ECO:0000256" key="2">
    <source>
        <dbReference type="SAM" id="MobiDB-lite"/>
    </source>
</evidence>